<evidence type="ECO:0000259" key="1">
    <source>
        <dbReference type="Pfam" id="PF13966"/>
    </source>
</evidence>
<dbReference type="EMBL" id="NBSK02000009">
    <property type="protein sequence ID" value="KAJ0185048.1"/>
    <property type="molecule type" value="Genomic_DNA"/>
</dbReference>
<keyword evidence="3" id="KW-1185">Reference proteome</keyword>
<dbReference type="Proteomes" id="UP000235145">
    <property type="component" value="Unassembled WGS sequence"/>
</dbReference>
<reference evidence="2 3" key="1">
    <citation type="journal article" date="2017" name="Nat. Commun.">
        <title>Genome assembly with in vitro proximity ligation data and whole-genome triplication in lettuce.</title>
        <authorList>
            <person name="Reyes-Chin-Wo S."/>
            <person name="Wang Z."/>
            <person name="Yang X."/>
            <person name="Kozik A."/>
            <person name="Arikit S."/>
            <person name="Song C."/>
            <person name="Xia L."/>
            <person name="Froenicke L."/>
            <person name="Lavelle D.O."/>
            <person name="Truco M.J."/>
            <person name="Xia R."/>
            <person name="Zhu S."/>
            <person name="Xu C."/>
            <person name="Xu H."/>
            <person name="Xu X."/>
            <person name="Cox K."/>
            <person name="Korf I."/>
            <person name="Meyers B.C."/>
            <person name="Michelmore R.W."/>
        </authorList>
    </citation>
    <scope>NUCLEOTIDE SEQUENCE [LARGE SCALE GENOMIC DNA]</scope>
    <source>
        <strain evidence="3">cv. Salinas</strain>
        <tissue evidence="2">Seedlings</tissue>
    </source>
</reference>
<dbReference type="Pfam" id="PF13966">
    <property type="entry name" value="zf-RVT"/>
    <property type="match status" value="1"/>
</dbReference>
<protein>
    <recommendedName>
        <fullName evidence="1">Reverse transcriptase zinc-binding domain-containing protein</fullName>
    </recommendedName>
</protein>
<sequence>MAKRRKGCWGTIVNIPKIFEKENVTFLDHFQLSSNANGSMDGAYSVASFRNHIDNSILPLSGLSWNSLIPGKLNILAWRIYHGKLLSMANLFKFGVGLSNLCRFCNGARETEKHVFCGLYSNTLSLTANLLDGKARLKGNHRPSKIDEAIMLVFIWVNWRSRNFKAHSPNPNSKLHMVLIYEVQTIHLFGSKGDNLRCLNGNMIQF</sequence>
<evidence type="ECO:0000313" key="3">
    <source>
        <dbReference type="Proteomes" id="UP000235145"/>
    </source>
</evidence>
<feature type="domain" description="Reverse transcriptase zinc-binding" evidence="1">
    <location>
        <begin position="59"/>
        <end position="117"/>
    </location>
</feature>
<dbReference type="InterPro" id="IPR026960">
    <property type="entry name" value="RVT-Znf"/>
</dbReference>
<proteinExistence type="predicted"/>
<accession>A0A9R1UDF1</accession>
<name>A0A9R1UDF1_LACSA</name>
<comment type="caution">
    <text evidence="2">The sequence shown here is derived from an EMBL/GenBank/DDBJ whole genome shotgun (WGS) entry which is preliminary data.</text>
</comment>
<gene>
    <name evidence="2" type="ORF">LSAT_V11C900472180</name>
</gene>
<evidence type="ECO:0000313" key="2">
    <source>
        <dbReference type="EMBL" id="KAJ0185048.1"/>
    </source>
</evidence>
<organism evidence="2 3">
    <name type="scientific">Lactuca sativa</name>
    <name type="common">Garden lettuce</name>
    <dbReference type="NCBI Taxonomy" id="4236"/>
    <lineage>
        <taxon>Eukaryota</taxon>
        <taxon>Viridiplantae</taxon>
        <taxon>Streptophyta</taxon>
        <taxon>Embryophyta</taxon>
        <taxon>Tracheophyta</taxon>
        <taxon>Spermatophyta</taxon>
        <taxon>Magnoliopsida</taxon>
        <taxon>eudicotyledons</taxon>
        <taxon>Gunneridae</taxon>
        <taxon>Pentapetalae</taxon>
        <taxon>asterids</taxon>
        <taxon>campanulids</taxon>
        <taxon>Asterales</taxon>
        <taxon>Asteraceae</taxon>
        <taxon>Cichorioideae</taxon>
        <taxon>Cichorieae</taxon>
        <taxon>Lactucinae</taxon>
        <taxon>Lactuca</taxon>
    </lineage>
</organism>
<dbReference type="AlphaFoldDB" id="A0A9R1UDF1"/>